<dbReference type="Proteomes" id="UP000006038">
    <property type="component" value="Chromosome 4"/>
</dbReference>
<dbReference type="HOGENOM" id="CLU_3130392_0_0_1"/>
<organism evidence="1">
    <name type="scientific">Oryza brachyantha</name>
    <name type="common">malo sina</name>
    <dbReference type="NCBI Taxonomy" id="4533"/>
    <lineage>
        <taxon>Eukaryota</taxon>
        <taxon>Viridiplantae</taxon>
        <taxon>Streptophyta</taxon>
        <taxon>Embryophyta</taxon>
        <taxon>Tracheophyta</taxon>
        <taxon>Spermatophyta</taxon>
        <taxon>Magnoliopsida</taxon>
        <taxon>Liliopsida</taxon>
        <taxon>Poales</taxon>
        <taxon>Poaceae</taxon>
        <taxon>BOP clade</taxon>
        <taxon>Oryzoideae</taxon>
        <taxon>Oryzeae</taxon>
        <taxon>Oryzinae</taxon>
        <taxon>Oryza</taxon>
    </lineage>
</organism>
<accession>J3LZI9</accession>
<reference evidence="1" key="2">
    <citation type="submission" date="2013-04" db="UniProtKB">
        <authorList>
            <consortium name="EnsemblPlants"/>
        </authorList>
    </citation>
    <scope>IDENTIFICATION</scope>
</reference>
<protein>
    <submittedName>
        <fullName evidence="1">Uncharacterized protein</fullName>
    </submittedName>
</protein>
<reference evidence="1" key="1">
    <citation type="journal article" date="2013" name="Nat. Commun.">
        <title>Whole-genome sequencing of Oryza brachyantha reveals mechanisms underlying Oryza genome evolution.</title>
        <authorList>
            <person name="Chen J."/>
            <person name="Huang Q."/>
            <person name="Gao D."/>
            <person name="Wang J."/>
            <person name="Lang Y."/>
            <person name="Liu T."/>
            <person name="Li B."/>
            <person name="Bai Z."/>
            <person name="Luis Goicoechea J."/>
            <person name="Liang C."/>
            <person name="Chen C."/>
            <person name="Zhang W."/>
            <person name="Sun S."/>
            <person name="Liao Y."/>
            <person name="Zhang X."/>
            <person name="Yang L."/>
            <person name="Song C."/>
            <person name="Wang M."/>
            <person name="Shi J."/>
            <person name="Liu G."/>
            <person name="Liu J."/>
            <person name="Zhou H."/>
            <person name="Zhou W."/>
            <person name="Yu Q."/>
            <person name="An N."/>
            <person name="Chen Y."/>
            <person name="Cai Q."/>
            <person name="Wang B."/>
            <person name="Liu B."/>
            <person name="Min J."/>
            <person name="Huang Y."/>
            <person name="Wu H."/>
            <person name="Li Z."/>
            <person name="Zhang Y."/>
            <person name="Yin Y."/>
            <person name="Song W."/>
            <person name="Jiang J."/>
            <person name="Jackson S.A."/>
            <person name="Wing R.A."/>
            <person name="Wang J."/>
            <person name="Chen M."/>
        </authorList>
    </citation>
    <scope>NUCLEOTIDE SEQUENCE [LARGE SCALE GENOMIC DNA]</scope>
    <source>
        <strain evidence="1">cv. IRGC 101232</strain>
    </source>
</reference>
<keyword evidence="2" id="KW-1185">Reference proteome</keyword>
<proteinExistence type="predicted"/>
<dbReference type="EnsemblPlants" id="OB04G25640.1">
    <property type="protein sequence ID" value="OB04G25640.1"/>
    <property type="gene ID" value="OB04G25640"/>
</dbReference>
<dbReference type="AlphaFoldDB" id="J3LZI9"/>
<dbReference type="Gramene" id="OB04G25640.1">
    <property type="protein sequence ID" value="OB04G25640.1"/>
    <property type="gene ID" value="OB04G25640"/>
</dbReference>
<evidence type="ECO:0000313" key="2">
    <source>
        <dbReference type="Proteomes" id="UP000006038"/>
    </source>
</evidence>
<sequence length="50" mass="5933">DEREVMHEKNARTHEHALAEFIREILLFLCDGYLIKYMVELTALLVECIL</sequence>
<name>J3LZI9_ORYBR</name>
<evidence type="ECO:0000313" key="1">
    <source>
        <dbReference type="EnsemblPlants" id="OB04G25640.1"/>
    </source>
</evidence>